<dbReference type="Proteomes" id="UP001596457">
    <property type="component" value="Unassembled WGS sequence"/>
</dbReference>
<protein>
    <submittedName>
        <fullName evidence="1">Uncharacterized protein</fullName>
    </submittedName>
</protein>
<dbReference type="RefSeq" id="WP_382200328.1">
    <property type="nucleotide sequence ID" value="NZ_JBHTBZ010000020.1"/>
</dbReference>
<name>A0ABW2SB78_9BURK</name>
<evidence type="ECO:0000313" key="1">
    <source>
        <dbReference type="EMBL" id="MFC7460766.1"/>
    </source>
</evidence>
<evidence type="ECO:0000313" key="2">
    <source>
        <dbReference type="Proteomes" id="UP001596457"/>
    </source>
</evidence>
<gene>
    <name evidence="1" type="ORF">ACFQU0_10030</name>
</gene>
<reference evidence="2" key="1">
    <citation type="journal article" date="2019" name="Int. J. Syst. Evol. Microbiol.">
        <title>The Global Catalogue of Microorganisms (GCM) 10K type strain sequencing project: providing services to taxonomists for standard genome sequencing and annotation.</title>
        <authorList>
            <consortium name="The Broad Institute Genomics Platform"/>
            <consortium name="The Broad Institute Genome Sequencing Center for Infectious Disease"/>
            <person name="Wu L."/>
            <person name="Ma J."/>
        </authorList>
    </citation>
    <scope>NUCLEOTIDE SEQUENCE [LARGE SCALE GENOMIC DNA]</scope>
    <source>
        <strain evidence="2">CCUG 53903</strain>
    </source>
</reference>
<comment type="caution">
    <text evidence="1">The sequence shown here is derived from an EMBL/GenBank/DDBJ whole genome shotgun (WGS) entry which is preliminary data.</text>
</comment>
<keyword evidence="2" id="KW-1185">Reference proteome</keyword>
<proteinExistence type="predicted"/>
<organism evidence="1 2">
    <name type="scientific">Hydrogenophaga defluvii</name>
    <dbReference type="NCBI Taxonomy" id="249410"/>
    <lineage>
        <taxon>Bacteria</taxon>
        <taxon>Pseudomonadati</taxon>
        <taxon>Pseudomonadota</taxon>
        <taxon>Betaproteobacteria</taxon>
        <taxon>Burkholderiales</taxon>
        <taxon>Comamonadaceae</taxon>
        <taxon>Hydrogenophaga</taxon>
    </lineage>
</organism>
<accession>A0ABW2SB78</accession>
<sequence>MSCDACTAALANPLSGLYRAGCAECQARALAQSPQFFEAVAAEAITPAYRSALEHAFGTDWKDGHTQVKAWAEKLQKGTA</sequence>
<dbReference type="EMBL" id="JBHTBZ010000020">
    <property type="protein sequence ID" value="MFC7460766.1"/>
    <property type="molecule type" value="Genomic_DNA"/>
</dbReference>